<organism evidence="2 3">
    <name type="scientific">Cucurbitaria berberidis CBS 394.84</name>
    <dbReference type="NCBI Taxonomy" id="1168544"/>
    <lineage>
        <taxon>Eukaryota</taxon>
        <taxon>Fungi</taxon>
        <taxon>Dikarya</taxon>
        <taxon>Ascomycota</taxon>
        <taxon>Pezizomycotina</taxon>
        <taxon>Dothideomycetes</taxon>
        <taxon>Pleosporomycetidae</taxon>
        <taxon>Pleosporales</taxon>
        <taxon>Pleosporineae</taxon>
        <taxon>Cucurbitariaceae</taxon>
        <taxon>Cucurbitaria</taxon>
    </lineage>
</organism>
<dbReference type="RefSeq" id="XP_040788456.1">
    <property type="nucleotide sequence ID" value="XM_040938329.1"/>
</dbReference>
<accession>A0A9P4GGX0</accession>
<name>A0A9P4GGX0_9PLEO</name>
<feature type="domain" description="Probable double zinc ribbon" evidence="1">
    <location>
        <begin position="73"/>
        <end position="196"/>
    </location>
</feature>
<proteinExistence type="predicted"/>
<dbReference type="OrthoDB" id="3765493at2759"/>
<evidence type="ECO:0000259" key="1">
    <source>
        <dbReference type="Pfam" id="PF26652"/>
    </source>
</evidence>
<dbReference type="EMBL" id="ML976616">
    <property type="protein sequence ID" value="KAF1845893.1"/>
    <property type="molecule type" value="Genomic_DNA"/>
</dbReference>
<reference evidence="2" key="1">
    <citation type="submission" date="2020-01" db="EMBL/GenBank/DDBJ databases">
        <authorList>
            <consortium name="DOE Joint Genome Institute"/>
            <person name="Haridas S."/>
            <person name="Albert R."/>
            <person name="Binder M."/>
            <person name="Bloem J."/>
            <person name="Labutti K."/>
            <person name="Salamov A."/>
            <person name="Andreopoulos B."/>
            <person name="Baker S.E."/>
            <person name="Barry K."/>
            <person name="Bills G."/>
            <person name="Bluhm B.H."/>
            <person name="Cannon C."/>
            <person name="Castanera R."/>
            <person name="Culley D.E."/>
            <person name="Daum C."/>
            <person name="Ezra D."/>
            <person name="Gonzalez J.B."/>
            <person name="Henrissat B."/>
            <person name="Kuo A."/>
            <person name="Liang C."/>
            <person name="Lipzen A."/>
            <person name="Lutzoni F."/>
            <person name="Magnuson J."/>
            <person name="Mondo S."/>
            <person name="Nolan M."/>
            <person name="Ohm R."/>
            <person name="Pangilinan J."/>
            <person name="Park H.-J."/>
            <person name="Ramirez L."/>
            <person name="Alfaro M."/>
            <person name="Sun H."/>
            <person name="Tritt A."/>
            <person name="Yoshinaga Y."/>
            <person name="Zwiers L.-H."/>
            <person name="Turgeon B.G."/>
            <person name="Goodwin S.B."/>
            <person name="Spatafora J.W."/>
            <person name="Crous P.W."/>
            <person name="Grigoriev I.V."/>
        </authorList>
    </citation>
    <scope>NUCLEOTIDE SEQUENCE</scope>
    <source>
        <strain evidence="2">CBS 394.84</strain>
    </source>
</reference>
<dbReference type="AlphaFoldDB" id="A0A9P4GGX0"/>
<evidence type="ECO:0000313" key="2">
    <source>
        <dbReference type="EMBL" id="KAF1845893.1"/>
    </source>
</evidence>
<sequence length="227" mass="25300">MPILKRQGSILRLNRLSVAISTTLTSVIERVQAQKSDHSTSHLTIPVQDHRFSGDSSLSSIRALRTDAEIGDGLWICCHCRHENILRHYKGRFPFQYLRCDRCNRTLCPECHASEILSPLPYGMICAPRPAGGRDVRYCHVCSACGLSHRAEMGEGAVLDFYGVTCAGCGTSSYGDWPRYHIGNNEPYRRDPDATFAKLVDQKADDAARVAFHWVIANPESESNSAF</sequence>
<keyword evidence="3" id="KW-1185">Reference proteome</keyword>
<dbReference type="Pfam" id="PF26652">
    <property type="entry name" value="Zn_ribbon_double"/>
    <property type="match status" value="1"/>
</dbReference>
<dbReference type="InterPro" id="IPR058253">
    <property type="entry name" value="Zn_ribbon_double"/>
</dbReference>
<protein>
    <recommendedName>
        <fullName evidence="1">Probable double zinc ribbon domain-containing protein</fullName>
    </recommendedName>
</protein>
<dbReference type="GeneID" id="63855584"/>
<dbReference type="Proteomes" id="UP000800039">
    <property type="component" value="Unassembled WGS sequence"/>
</dbReference>
<comment type="caution">
    <text evidence="2">The sequence shown here is derived from an EMBL/GenBank/DDBJ whole genome shotgun (WGS) entry which is preliminary data.</text>
</comment>
<gene>
    <name evidence="2" type="ORF">K460DRAFT_430843</name>
</gene>
<evidence type="ECO:0000313" key="3">
    <source>
        <dbReference type="Proteomes" id="UP000800039"/>
    </source>
</evidence>